<dbReference type="FunFam" id="1.20.120.980:FF:000002">
    <property type="entry name" value="lysosomal Pro-X carboxypeptidase"/>
    <property type="match status" value="1"/>
</dbReference>
<dbReference type="GO" id="GO:0004185">
    <property type="term" value="F:serine-type carboxypeptidase activity"/>
    <property type="evidence" value="ECO:0007669"/>
    <property type="project" value="UniProtKB-EC"/>
</dbReference>
<keyword evidence="7" id="KW-0378">Hydrolase</keyword>
<dbReference type="Pfam" id="PF05577">
    <property type="entry name" value="Peptidase_S28"/>
    <property type="match status" value="1"/>
</dbReference>
<dbReference type="InterPro" id="IPR042269">
    <property type="entry name" value="Ser_carbopepase_S28_SKS"/>
</dbReference>
<gene>
    <name evidence="19" type="ORF">WA026_004644</name>
</gene>
<keyword evidence="4" id="KW-0121">Carboxypeptidase</keyword>
<name>A0AAW1VAM5_9CUCU</name>
<keyword evidence="5" id="KW-0645">Protease</keyword>
<dbReference type="InterPro" id="IPR008758">
    <property type="entry name" value="Peptidase_S28"/>
</dbReference>
<evidence type="ECO:0000256" key="3">
    <source>
        <dbReference type="ARBA" id="ARBA00011738"/>
    </source>
</evidence>
<evidence type="ECO:0000313" key="19">
    <source>
        <dbReference type="EMBL" id="KAK9889368.1"/>
    </source>
</evidence>
<comment type="subunit">
    <text evidence="3">Homodimer.</text>
</comment>
<evidence type="ECO:0000256" key="18">
    <source>
        <dbReference type="SAM" id="SignalP"/>
    </source>
</evidence>
<evidence type="ECO:0000256" key="14">
    <source>
        <dbReference type="ARBA" id="ARBA00066456"/>
    </source>
</evidence>
<dbReference type="Gene3D" id="3.40.50.1820">
    <property type="entry name" value="alpha/beta hydrolase"/>
    <property type="match status" value="1"/>
</dbReference>
<dbReference type="EC" id="3.4.16.2" evidence="14"/>
<keyword evidence="20" id="KW-1185">Reference proteome</keyword>
<feature type="signal peptide" evidence="18">
    <location>
        <begin position="1"/>
        <end position="18"/>
    </location>
</feature>
<evidence type="ECO:0000256" key="16">
    <source>
        <dbReference type="ARBA" id="ARBA00076475"/>
    </source>
</evidence>
<accession>A0AAW1VAM5</accession>
<dbReference type="EMBL" id="JARQZJ010000122">
    <property type="protein sequence ID" value="KAK9889368.1"/>
    <property type="molecule type" value="Genomic_DNA"/>
</dbReference>
<comment type="function">
    <text evidence="13">Cleaves C-terminal amino acids linked to proline in peptides such as angiotensin II, III and des-Arg9-bradykinin. This cleavage occurs at acidic pH, but enzymatic activity is retained with some substrates at neutral pH.</text>
</comment>
<dbReference type="GO" id="GO:0005764">
    <property type="term" value="C:lysosome"/>
    <property type="evidence" value="ECO:0007669"/>
    <property type="project" value="UniProtKB-SubCell"/>
</dbReference>
<dbReference type="InterPro" id="IPR029058">
    <property type="entry name" value="AB_hydrolase_fold"/>
</dbReference>
<proteinExistence type="inferred from homology"/>
<dbReference type="GO" id="GO:0008239">
    <property type="term" value="F:dipeptidyl-peptidase activity"/>
    <property type="evidence" value="ECO:0007669"/>
    <property type="project" value="TreeGrafter"/>
</dbReference>
<protein>
    <recommendedName>
        <fullName evidence="15">Lysosomal Pro-X carboxypeptidase</fullName>
        <ecNumber evidence="14">3.4.16.2</ecNumber>
    </recommendedName>
    <alternativeName>
        <fullName evidence="17">Proline carboxypeptidase</fullName>
    </alternativeName>
    <alternativeName>
        <fullName evidence="16">Prolylcarboxypeptidase</fullName>
    </alternativeName>
</protein>
<keyword evidence="9" id="KW-1015">Disulfide bond</keyword>
<evidence type="ECO:0000256" key="2">
    <source>
        <dbReference type="ARBA" id="ARBA00011079"/>
    </source>
</evidence>
<evidence type="ECO:0000256" key="13">
    <source>
        <dbReference type="ARBA" id="ARBA00059701"/>
    </source>
</evidence>
<keyword evidence="8" id="KW-0865">Zymogen</keyword>
<dbReference type="Gene3D" id="1.20.120.980">
    <property type="entry name" value="Serine carboxypeptidase S28, SKS domain"/>
    <property type="match status" value="1"/>
</dbReference>
<dbReference type="PANTHER" id="PTHR11010:SF38">
    <property type="entry name" value="LYSOSOMAL PRO-X CARBOXYPEPTIDASE"/>
    <property type="match status" value="1"/>
</dbReference>
<evidence type="ECO:0000256" key="9">
    <source>
        <dbReference type="ARBA" id="ARBA00023157"/>
    </source>
</evidence>
<evidence type="ECO:0000256" key="12">
    <source>
        <dbReference type="ARBA" id="ARBA00052013"/>
    </source>
</evidence>
<comment type="subcellular location">
    <subcellularLocation>
        <location evidence="1">Lysosome</location>
    </subcellularLocation>
</comment>
<comment type="similarity">
    <text evidence="2">Belongs to the peptidase S28 family.</text>
</comment>
<evidence type="ECO:0000256" key="15">
    <source>
        <dbReference type="ARBA" id="ARBA00073691"/>
    </source>
</evidence>
<evidence type="ECO:0000256" key="7">
    <source>
        <dbReference type="ARBA" id="ARBA00022801"/>
    </source>
</evidence>
<dbReference type="AlphaFoldDB" id="A0AAW1VAM5"/>
<evidence type="ECO:0000256" key="4">
    <source>
        <dbReference type="ARBA" id="ARBA00022645"/>
    </source>
</evidence>
<keyword evidence="11" id="KW-0458">Lysosome</keyword>
<evidence type="ECO:0000256" key="6">
    <source>
        <dbReference type="ARBA" id="ARBA00022729"/>
    </source>
</evidence>
<evidence type="ECO:0000256" key="1">
    <source>
        <dbReference type="ARBA" id="ARBA00004371"/>
    </source>
</evidence>
<dbReference type="PANTHER" id="PTHR11010">
    <property type="entry name" value="PROTEASE S28 PRO-X CARBOXYPEPTIDASE-RELATED"/>
    <property type="match status" value="1"/>
</dbReference>
<evidence type="ECO:0000256" key="11">
    <source>
        <dbReference type="ARBA" id="ARBA00023228"/>
    </source>
</evidence>
<keyword evidence="10" id="KW-0325">Glycoprotein</keyword>
<reference evidence="19 20" key="1">
    <citation type="submission" date="2023-03" db="EMBL/GenBank/DDBJ databases">
        <title>Genome insight into feeding habits of ladybird beetles.</title>
        <authorList>
            <person name="Li H.-S."/>
            <person name="Huang Y.-H."/>
            <person name="Pang H."/>
        </authorList>
    </citation>
    <scope>NUCLEOTIDE SEQUENCE [LARGE SCALE GENOMIC DNA]</scope>
    <source>
        <strain evidence="19">SYSU_2023b</strain>
        <tissue evidence="19">Whole body</tissue>
    </source>
</reference>
<evidence type="ECO:0000256" key="8">
    <source>
        <dbReference type="ARBA" id="ARBA00023145"/>
    </source>
</evidence>
<comment type="catalytic activity">
    <reaction evidence="12">
        <text>Cleavage of a -Pro-|-Xaa bond to release a C-terminal amino acid.</text>
        <dbReference type="EC" id="3.4.16.2"/>
    </reaction>
</comment>
<sequence>MYILLVILILAYSKNIECKYTFDTKYADVLIDHFSYTSNKTFKLRYLVNETFWTANGPIFFYTGNEGDIELFAQNSGFIMELAPKFNALIVFCEHRYYGDSMPFGNLSYTKPEYLGYLSSEQALHDFVDIIDILQNSKYGSDGPLPVIAFGGSYGGMLSSWLRIKYPATVQGAIAASAPIWQFTGLTPCGVFYSIVTHVYASANEKFDCSISIKNLWPAIRRVANTPDGMTWLNSAWKLCNNITNTKDVQKLIDAVSNALVNMAMANYPYANTFLADLPPYPVKAMCSELIEPEKYMKDDKKLILALGKALNIYTNYSRTAKCNDFSDTDALGISGWDFQSCTEMVMPMCTNPDDMFEPSAWDYDKVAQDCLVKFGVKPSNPREVVLQYGGKNLKYASNIVFSNGLLDPWSGGGVLSNISSTVTAIVIPEGAHHLDLRESNPADPASVIRARKFHSDSIQNWITDFYRDKINSNFNRVLLV</sequence>
<dbReference type="SUPFAM" id="SSF53474">
    <property type="entry name" value="alpha/beta-Hydrolases"/>
    <property type="match status" value="1"/>
</dbReference>
<dbReference type="Proteomes" id="UP001431783">
    <property type="component" value="Unassembled WGS sequence"/>
</dbReference>
<evidence type="ECO:0000313" key="20">
    <source>
        <dbReference type="Proteomes" id="UP001431783"/>
    </source>
</evidence>
<organism evidence="19 20">
    <name type="scientific">Henosepilachna vigintioctopunctata</name>
    <dbReference type="NCBI Taxonomy" id="420089"/>
    <lineage>
        <taxon>Eukaryota</taxon>
        <taxon>Metazoa</taxon>
        <taxon>Ecdysozoa</taxon>
        <taxon>Arthropoda</taxon>
        <taxon>Hexapoda</taxon>
        <taxon>Insecta</taxon>
        <taxon>Pterygota</taxon>
        <taxon>Neoptera</taxon>
        <taxon>Endopterygota</taxon>
        <taxon>Coleoptera</taxon>
        <taxon>Polyphaga</taxon>
        <taxon>Cucujiformia</taxon>
        <taxon>Coccinelloidea</taxon>
        <taxon>Coccinellidae</taxon>
        <taxon>Epilachninae</taxon>
        <taxon>Epilachnini</taxon>
        <taxon>Henosepilachna</taxon>
    </lineage>
</organism>
<comment type="caution">
    <text evidence="19">The sequence shown here is derived from an EMBL/GenBank/DDBJ whole genome shotgun (WGS) entry which is preliminary data.</text>
</comment>
<dbReference type="GO" id="GO:0006508">
    <property type="term" value="P:proteolysis"/>
    <property type="evidence" value="ECO:0007669"/>
    <property type="project" value="UniProtKB-KW"/>
</dbReference>
<evidence type="ECO:0000256" key="5">
    <source>
        <dbReference type="ARBA" id="ARBA00022670"/>
    </source>
</evidence>
<keyword evidence="6 18" id="KW-0732">Signal</keyword>
<evidence type="ECO:0000256" key="10">
    <source>
        <dbReference type="ARBA" id="ARBA00023180"/>
    </source>
</evidence>
<feature type="chain" id="PRO_5044002273" description="Lysosomal Pro-X carboxypeptidase" evidence="18">
    <location>
        <begin position="19"/>
        <end position="481"/>
    </location>
</feature>
<evidence type="ECO:0000256" key="17">
    <source>
        <dbReference type="ARBA" id="ARBA00076608"/>
    </source>
</evidence>